<organism evidence="1 2">
    <name type="scientific">Sphingomonas aracearum</name>
    <dbReference type="NCBI Taxonomy" id="2283317"/>
    <lineage>
        <taxon>Bacteria</taxon>
        <taxon>Pseudomonadati</taxon>
        <taxon>Pseudomonadota</taxon>
        <taxon>Alphaproteobacteria</taxon>
        <taxon>Sphingomonadales</taxon>
        <taxon>Sphingomonadaceae</taxon>
        <taxon>Sphingomonas</taxon>
    </lineage>
</organism>
<dbReference type="RefSeq" id="WP_114688046.1">
    <property type="nucleotide sequence ID" value="NZ_QQNB01000002.1"/>
</dbReference>
<keyword evidence="2" id="KW-1185">Reference proteome</keyword>
<gene>
    <name evidence="1" type="ORF">DVW87_12415</name>
</gene>
<comment type="caution">
    <text evidence="1">The sequence shown here is derived from an EMBL/GenBank/DDBJ whole genome shotgun (WGS) entry which is preliminary data.</text>
</comment>
<dbReference type="OrthoDB" id="7574122at2"/>
<dbReference type="AlphaFoldDB" id="A0A369VWM5"/>
<reference evidence="1 2" key="1">
    <citation type="submission" date="2018-07" db="EMBL/GenBank/DDBJ databases">
        <title>a novel species of Sphingomonas isolated from the rhizosphere soil of Araceae plant.</title>
        <authorList>
            <person name="Zhiyong W."/>
            <person name="Qinglan Z."/>
            <person name="Zhiwei F."/>
            <person name="Ding X."/>
            <person name="Gejiao W."/>
            <person name="Shixue Z."/>
        </authorList>
    </citation>
    <scope>NUCLEOTIDE SEQUENCE [LARGE SCALE GENOMIC DNA]</scope>
    <source>
        <strain evidence="1 2">WZY 27</strain>
    </source>
</reference>
<evidence type="ECO:0000313" key="2">
    <source>
        <dbReference type="Proteomes" id="UP000253918"/>
    </source>
</evidence>
<proteinExistence type="predicted"/>
<evidence type="ECO:0000313" key="1">
    <source>
        <dbReference type="EMBL" id="RDE05977.1"/>
    </source>
</evidence>
<accession>A0A369VWM5</accession>
<protein>
    <submittedName>
        <fullName evidence="1">Uncharacterized protein</fullName>
    </submittedName>
</protein>
<dbReference type="Proteomes" id="UP000253918">
    <property type="component" value="Unassembled WGS sequence"/>
</dbReference>
<name>A0A369VWM5_9SPHN</name>
<sequence>MEIIRLPQGEQAPDEVDCISIEQQDNGRFELTGTALIACGDSNEAESVALVSLPPYESYAAAEEAGLAWAAQQCVERLYITRIAFEVPQER</sequence>
<dbReference type="EMBL" id="QQNB01000002">
    <property type="protein sequence ID" value="RDE05977.1"/>
    <property type="molecule type" value="Genomic_DNA"/>
</dbReference>